<feature type="transmembrane region" description="Helical" evidence="6">
    <location>
        <begin position="84"/>
        <end position="110"/>
    </location>
</feature>
<reference evidence="8" key="1">
    <citation type="submission" date="2022-07" db="EMBL/GenBank/DDBJ databases">
        <title>Ectorhizobium quercum gen.nov., sp. nov.</title>
        <authorList>
            <person name="Ma T."/>
            <person name="Li Y."/>
        </authorList>
    </citation>
    <scope>NUCLEOTIDE SEQUENCE</scope>
    <source>
        <strain evidence="8">BDR2-2</strain>
    </source>
</reference>
<feature type="transmembrane region" description="Helical" evidence="6">
    <location>
        <begin position="40"/>
        <end position="63"/>
    </location>
</feature>
<dbReference type="Gene3D" id="1.20.1510.10">
    <property type="entry name" value="Cation efflux protein transmembrane domain"/>
    <property type="match status" value="1"/>
</dbReference>
<evidence type="ECO:0000256" key="6">
    <source>
        <dbReference type="SAM" id="Phobius"/>
    </source>
</evidence>
<evidence type="ECO:0000256" key="1">
    <source>
        <dbReference type="ARBA" id="ARBA00004141"/>
    </source>
</evidence>
<dbReference type="GO" id="GO:0006882">
    <property type="term" value="P:intracellular zinc ion homeostasis"/>
    <property type="evidence" value="ECO:0007669"/>
    <property type="project" value="TreeGrafter"/>
</dbReference>
<feature type="transmembrane region" description="Helical" evidence="6">
    <location>
        <begin position="7"/>
        <end position="28"/>
    </location>
</feature>
<dbReference type="PANTHER" id="PTHR43840">
    <property type="entry name" value="MITOCHONDRIAL METAL TRANSPORTER 1-RELATED"/>
    <property type="match status" value="1"/>
</dbReference>
<keyword evidence="2" id="KW-0813">Transport</keyword>
<evidence type="ECO:0000259" key="7">
    <source>
        <dbReference type="Pfam" id="PF01545"/>
    </source>
</evidence>
<evidence type="ECO:0000256" key="3">
    <source>
        <dbReference type="ARBA" id="ARBA00022692"/>
    </source>
</evidence>
<evidence type="ECO:0000256" key="5">
    <source>
        <dbReference type="ARBA" id="ARBA00023136"/>
    </source>
</evidence>
<dbReference type="GO" id="GO:0015341">
    <property type="term" value="F:zinc efflux antiporter activity"/>
    <property type="evidence" value="ECO:0007669"/>
    <property type="project" value="TreeGrafter"/>
</dbReference>
<dbReference type="InterPro" id="IPR058533">
    <property type="entry name" value="Cation_efflux_TM"/>
</dbReference>
<organism evidence="8 9">
    <name type="scientific">Ectorhizobium quercum</name>
    <dbReference type="NCBI Taxonomy" id="2965071"/>
    <lineage>
        <taxon>Bacteria</taxon>
        <taxon>Pseudomonadati</taxon>
        <taxon>Pseudomonadota</taxon>
        <taxon>Alphaproteobacteria</taxon>
        <taxon>Hyphomicrobiales</taxon>
        <taxon>Rhizobiaceae</taxon>
        <taxon>Ectorhizobium</taxon>
    </lineage>
</organism>
<feature type="transmembrane region" description="Helical" evidence="6">
    <location>
        <begin position="190"/>
        <end position="210"/>
    </location>
</feature>
<dbReference type="SUPFAM" id="SSF161111">
    <property type="entry name" value="Cation efflux protein transmembrane domain-like"/>
    <property type="match status" value="1"/>
</dbReference>
<evidence type="ECO:0000313" key="8">
    <source>
        <dbReference type="EMBL" id="MCX8996767.1"/>
    </source>
</evidence>
<comment type="subcellular location">
    <subcellularLocation>
        <location evidence="1">Membrane</location>
        <topology evidence="1">Multi-pass membrane protein</topology>
    </subcellularLocation>
</comment>
<dbReference type="AlphaFoldDB" id="A0AAE3N0W2"/>
<evidence type="ECO:0000256" key="4">
    <source>
        <dbReference type="ARBA" id="ARBA00022989"/>
    </source>
</evidence>
<gene>
    <name evidence="8" type="ORF">NOF55_06580</name>
</gene>
<dbReference type="GO" id="GO:0015086">
    <property type="term" value="F:cadmium ion transmembrane transporter activity"/>
    <property type="evidence" value="ECO:0007669"/>
    <property type="project" value="TreeGrafter"/>
</dbReference>
<dbReference type="InterPro" id="IPR027469">
    <property type="entry name" value="Cation_efflux_TMD_sf"/>
</dbReference>
<feature type="transmembrane region" description="Helical" evidence="6">
    <location>
        <begin position="122"/>
        <end position="138"/>
    </location>
</feature>
<proteinExistence type="predicted"/>
<dbReference type="Pfam" id="PF01545">
    <property type="entry name" value="Cation_efflux"/>
    <property type="match status" value="1"/>
</dbReference>
<dbReference type="PANTHER" id="PTHR43840:SF15">
    <property type="entry name" value="MITOCHONDRIAL METAL TRANSPORTER 1-RELATED"/>
    <property type="match status" value="1"/>
</dbReference>
<dbReference type="InterPro" id="IPR050291">
    <property type="entry name" value="CDF_Transporter"/>
</dbReference>
<keyword evidence="9" id="KW-1185">Reference proteome</keyword>
<evidence type="ECO:0000256" key="2">
    <source>
        <dbReference type="ARBA" id="ARBA00022448"/>
    </source>
</evidence>
<feature type="domain" description="Cation efflux protein transmembrane" evidence="7">
    <location>
        <begin position="9"/>
        <end position="215"/>
    </location>
</feature>
<sequence>MRSEQFVLRLSIAVTFLVAVAGVFFGLLSGSSAIVFDGVYSLADVTMTLAALVVSNLIATSTARGPSRNRLAERFTMGFWHLEPMVLGVSGTLLIGAAVYALINAIGSIIDGGRVLNFDQGILYAALVACVAVVMAIYSGRASRVLKSGFVALDAKAWWMSAALSGALLLAFAFGLLIQGTALEWMSPYIDPAILALVCLVIIPVPVGTVKQALADVLLITPAADKRHVDGVAEEIVRRYGFSAFRSYVARVGRGRQIELYFIVPSGGPARRLEEWDDIRNAVGEAIGGEGPDRWLTIVFTTDPEWAE</sequence>
<dbReference type="GO" id="GO:0005886">
    <property type="term" value="C:plasma membrane"/>
    <property type="evidence" value="ECO:0007669"/>
    <property type="project" value="TreeGrafter"/>
</dbReference>
<dbReference type="GO" id="GO:0015093">
    <property type="term" value="F:ferrous iron transmembrane transporter activity"/>
    <property type="evidence" value="ECO:0007669"/>
    <property type="project" value="TreeGrafter"/>
</dbReference>
<keyword evidence="4 6" id="KW-1133">Transmembrane helix</keyword>
<keyword evidence="5 6" id="KW-0472">Membrane</keyword>
<name>A0AAE3N0W2_9HYPH</name>
<comment type="caution">
    <text evidence="8">The sequence shown here is derived from an EMBL/GenBank/DDBJ whole genome shotgun (WGS) entry which is preliminary data.</text>
</comment>
<dbReference type="Proteomes" id="UP001208771">
    <property type="component" value="Unassembled WGS sequence"/>
</dbReference>
<accession>A0AAE3N0W2</accession>
<dbReference type="EMBL" id="JANFPI010000002">
    <property type="protein sequence ID" value="MCX8996767.1"/>
    <property type="molecule type" value="Genomic_DNA"/>
</dbReference>
<feature type="transmembrane region" description="Helical" evidence="6">
    <location>
        <begin position="158"/>
        <end position="178"/>
    </location>
</feature>
<evidence type="ECO:0000313" key="9">
    <source>
        <dbReference type="Proteomes" id="UP001208771"/>
    </source>
</evidence>
<keyword evidence="3 6" id="KW-0812">Transmembrane</keyword>
<protein>
    <submittedName>
        <fullName evidence="8">Cation transporter</fullName>
    </submittedName>
</protein>
<dbReference type="RefSeq" id="WP_306410547.1">
    <property type="nucleotide sequence ID" value="NZ_JANFPI010000002.1"/>
</dbReference>